<dbReference type="Proteomes" id="UP001277761">
    <property type="component" value="Unassembled WGS sequence"/>
</dbReference>
<protein>
    <recommendedName>
        <fullName evidence="3">Minor tail protein</fullName>
    </recommendedName>
</protein>
<dbReference type="EMBL" id="JAXAVX010000002">
    <property type="protein sequence ID" value="MDX8151091.1"/>
    <property type="molecule type" value="Genomic_DNA"/>
</dbReference>
<keyword evidence="2" id="KW-1185">Reference proteome</keyword>
<accession>A0ABU4VGZ2</accession>
<sequence length="358" mass="38095">MPRWLGLALDPTPGGSTLDVLADPGPIDIPDPTTWIPIENAQPNKGFTDSDTNNLGYGTRGASAPLPFRARPTFTFQTDLFSKAAKLLVAAGLGKVGTPTGTAPAPIKTPVSPADSGGQLPGLIAWLVRDGQTDRLSGLWVDSFTVTVQGAVPTLQVTMSALYQETVETPGSLPTASYVGYGVDQKYSGVMFKVLQGASNAEVAVDCVANFAFTYNNNLEDDEDVIYCRGENVLTELVGGRYRRRQWPGRHALGEQSLTGTIGFGTTRQDIEERQLFATAERVVAEFHENPLGTTPPSDRLLRIVIPQQVITGGDGADAYSRTAPIKSSYEWGGFIDPTTGADVVAEFVDTAALTIAA</sequence>
<gene>
    <name evidence="1" type="ORF">SK069_05765</name>
</gene>
<evidence type="ECO:0000313" key="1">
    <source>
        <dbReference type="EMBL" id="MDX8151091.1"/>
    </source>
</evidence>
<reference evidence="1 2" key="1">
    <citation type="submission" date="2023-11" db="EMBL/GenBank/DDBJ databases">
        <authorList>
            <person name="Xu M."/>
            <person name="Jiang T."/>
        </authorList>
    </citation>
    <scope>NUCLEOTIDE SEQUENCE [LARGE SCALE GENOMIC DNA]</scope>
    <source>
        <strain evidence="1 2">SD</strain>
    </source>
</reference>
<organism evidence="1 2">
    <name type="scientific">Patulibacter brassicae</name>
    <dbReference type="NCBI Taxonomy" id="1705717"/>
    <lineage>
        <taxon>Bacteria</taxon>
        <taxon>Bacillati</taxon>
        <taxon>Actinomycetota</taxon>
        <taxon>Thermoleophilia</taxon>
        <taxon>Solirubrobacterales</taxon>
        <taxon>Patulibacteraceae</taxon>
        <taxon>Patulibacter</taxon>
    </lineage>
</organism>
<dbReference type="RefSeq" id="WP_319953244.1">
    <property type="nucleotide sequence ID" value="NZ_JAXAVX010000002.1"/>
</dbReference>
<proteinExistence type="predicted"/>
<evidence type="ECO:0000313" key="2">
    <source>
        <dbReference type="Proteomes" id="UP001277761"/>
    </source>
</evidence>
<comment type="caution">
    <text evidence="1">The sequence shown here is derived from an EMBL/GenBank/DDBJ whole genome shotgun (WGS) entry which is preliminary data.</text>
</comment>
<name>A0ABU4VGZ2_9ACTN</name>
<evidence type="ECO:0008006" key="3">
    <source>
        <dbReference type="Google" id="ProtNLM"/>
    </source>
</evidence>